<dbReference type="GO" id="GO:0004518">
    <property type="term" value="F:nuclease activity"/>
    <property type="evidence" value="ECO:0007669"/>
    <property type="project" value="UniProtKB-KW"/>
</dbReference>
<evidence type="ECO:0000313" key="7">
    <source>
        <dbReference type="Proteomes" id="UP000183376"/>
    </source>
</evidence>
<evidence type="ECO:0000256" key="2">
    <source>
        <dbReference type="ARBA" id="ARBA00022723"/>
    </source>
</evidence>
<dbReference type="Proteomes" id="UP000183376">
    <property type="component" value="Chromosome I"/>
</dbReference>
<dbReference type="AlphaFoldDB" id="A0A1G9ZQV3"/>
<dbReference type="GO" id="GO:0046872">
    <property type="term" value="F:metal ion binding"/>
    <property type="evidence" value="ECO:0007669"/>
    <property type="project" value="UniProtKB-KW"/>
</dbReference>
<organism evidence="6 7">
    <name type="scientific">Allokutzneria albata</name>
    <name type="common">Kibdelosporangium albatum</name>
    <dbReference type="NCBI Taxonomy" id="211114"/>
    <lineage>
        <taxon>Bacteria</taxon>
        <taxon>Bacillati</taxon>
        <taxon>Actinomycetota</taxon>
        <taxon>Actinomycetes</taxon>
        <taxon>Pseudonocardiales</taxon>
        <taxon>Pseudonocardiaceae</taxon>
        <taxon>Allokutzneria</taxon>
    </lineage>
</organism>
<evidence type="ECO:0000256" key="1">
    <source>
        <dbReference type="ARBA" id="ARBA00022722"/>
    </source>
</evidence>
<dbReference type="InterPro" id="IPR029060">
    <property type="entry name" value="PIN-like_dom_sf"/>
</dbReference>
<protein>
    <submittedName>
        <fullName evidence="6">Predicted nucleic acid-binding protein, contains PIN domain</fullName>
    </submittedName>
</protein>
<dbReference type="eggNOG" id="ENOG5031XXP">
    <property type="taxonomic scope" value="Bacteria"/>
</dbReference>
<keyword evidence="1" id="KW-0540">Nuclease</keyword>
<evidence type="ECO:0000259" key="5">
    <source>
        <dbReference type="Pfam" id="PF01850"/>
    </source>
</evidence>
<sequence>MVLIRLSGLGDSAAARSQPPRVVVDSCVIIDVLVGADDERRDRSVQTLRGHGDLHRVVLPALVLAEVAGSGTIRGDQGGINARRERIELAHEWIRDSDYLIAGITERVALRAARLATEHDLKGADACVLAVAVAWNCSTRFTWDRGLPKVGDQIPGLIVREPSAQGQGSLFGEHDSV</sequence>
<evidence type="ECO:0000256" key="3">
    <source>
        <dbReference type="ARBA" id="ARBA00022801"/>
    </source>
</evidence>
<dbReference type="RefSeq" id="WP_081900337.1">
    <property type="nucleotide sequence ID" value="NZ_LT629701.1"/>
</dbReference>
<dbReference type="GO" id="GO:0016787">
    <property type="term" value="F:hydrolase activity"/>
    <property type="evidence" value="ECO:0007669"/>
    <property type="project" value="UniProtKB-KW"/>
</dbReference>
<dbReference type="SUPFAM" id="SSF88723">
    <property type="entry name" value="PIN domain-like"/>
    <property type="match status" value="1"/>
</dbReference>
<keyword evidence="3" id="KW-0378">Hydrolase</keyword>
<dbReference type="Gene3D" id="3.40.50.1010">
    <property type="entry name" value="5'-nuclease"/>
    <property type="match status" value="1"/>
</dbReference>
<evidence type="ECO:0000313" key="6">
    <source>
        <dbReference type="EMBL" id="SDN23467.1"/>
    </source>
</evidence>
<keyword evidence="2" id="KW-0479">Metal-binding</keyword>
<accession>A0A1G9ZQV3</accession>
<keyword evidence="4" id="KW-0460">Magnesium</keyword>
<name>A0A1G9ZQV3_ALLAB</name>
<dbReference type="EMBL" id="LT629701">
    <property type="protein sequence ID" value="SDN23467.1"/>
    <property type="molecule type" value="Genomic_DNA"/>
</dbReference>
<evidence type="ECO:0000256" key="4">
    <source>
        <dbReference type="ARBA" id="ARBA00022842"/>
    </source>
</evidence>
<gene>
    <name evidence="6" type="ORF">SAMN04489726_5647</name>
</gene>
<proteinExistence type="predicted"/>
<keyword evidence="7" id="KW-1185">Reference proteome</keyword>
<dbReference type="STRING" id="211114.SAMN04489726_5647"/>
<dbReference type="InterPro" id="IPR002716">
    <property type="entry name" value="PIN_dom"/>
</dbReference>
<dbReference type="Pfam" id="PF01850">
    <property type="entry name" value="PIN"/>
    <property type="match status" value="1"/>
</dbReference>
<feature type="domain" description="PIN" evidence="5">
    <location>
        <begin position="22"/>
        <end position="151"/>
    </location>
</feature>
<reference evidence="6 7" key="1">
    <citation type="submission" date="2016-10" db="EMBL/GenBank/DDBJ databases">
        <authorList>
            <person name="de Groot N.N."/>
        </authorList>
    </citation>
    <scope>NUCLEOTIDE SEQUENCE [LARGE SCALE GENOMIC DNA]</scope>
    <source>
        <strain evidence="6 7">DSM 44149</strain>
    </source>
</reference>